<dbReference type="GeneID" id="36841682"/>
<gene>
    <name evidence="2" type="ORF">pmac_cds_539</name>
</gene>
<proteinExistence type="predicted"/>
<dbReference type="Proteomes" id="UP000249758">
    <property type="component" value="Segment"/>
</dbReference>
<sequence>MSTAAQEAVNAQIQAQLVAATAPRPRRTWLIVGAIVAIAIIVGAIVFAVTRRRPPPQRQWVRTDGVDAECGTPCDVAAYRDVPTYADCLARTGTVWQGVNFFTYNPTTRLCSLKSIPEPFRYKADASLQGATYRFPPKTS</sequence>
<evidence type="ECO:0000313" key="2">
    <source>
        <dbReference type="EMBL" id="AVK77227.1"/>
    </source>
</evidence>
<feature type="transmembrane region" description="Helical" evidence="1">
    <location>
        <begin position="29"/>
        <end position="49"/>
    </location>
</feature>
<dbReference type="EMBL" id="MG011691">
    <property type="protein sequence ID" value="AVK77227.1"/>
    <property type="molecule type" value="Genomic_DNA"/>
</dbReference>
<accession>A0A2U7UFJ0</accession>
<keyword evidence="1" id="KW-0472">Membrane</keyword>
<keyword evidence="1" id="KW-1133">Transmembrane helix</keyword>
<dbReference type="KEGG" id="vg:36841682"/>
<protein>
    <submittedName>
        <fullName evidence="2">CwsA incomplete domain containing protein</fullName>
    </submittedName>
</protein>
<dbReference type="RefSeq" id="YP_009481223.1">
    <property type="nucleotide sequence ID" value="NC_037665.1"/>
</dbReference>
<organism evidence="2">
    <name type="scientific">Pandoravirus macleodensis</name>
    <dbReference type="NCBI Taxonomy" id="2107707"/>
    <lineage>
        <taxon>Viruses</taxon>
        <taxon>Pandoravirus</taxon>
    </lineage>
</organism>
<name>A0A2U7UFJ0_9VIRU</name>
<evidence type="ECO:0000256" key="1">
    <source>
        <dbReference type="SAM" id="Phobius"/>
    </source>
</evidence>
<keyword evidence="1" id="KW-0812">Transmembrane</keyword>
<reference evidence="2" key="1">
    <citation type="journal article" date="2018" name="Nat. Commun.">
        <title>Diversity and evolution of the emerging Pandoraviridae family.</title>
        <authorList>
            <person name="Legendre M."/>
            <person name="Fabre E."/>
            <person name="Poirot O."/>
            <person name="Jeudy S."/>
            <person name="Lartigue A."/>
            <person name="Alempic J.M."/>
            <person name="Beucher L."/>
            <person name="Philippe N."/>
            <person name="Bertaux L."/>
            <person name="Christo-Foroux E."/>
            <person name="Labadie K."/>
            <person name="Coute Y."/>
            <person name="Abergel C."/>
            <person name="Claverie J.M."/>
        </authorList>
    </citation>
    <scope>NUCLEOTIDE SEQUENCE [LARGE SCALE GENOMIC DNA]</scope>
    <source>
        <strain evidence="2">Macleodensis</strain>
    </source>
</reference>